<gene>
    <name evidence="2" type="ORF">PPRIM_AZ9-3.1.T0180196</name>
</gene>
<dbReference type="EMBL" id="CAJJDM010000014">
    <property type="protein sequence ID" value="CAD8051578.1"/>
    <property type="molecule type" value="Genomic_DNA"/>
</dbReference>
<dbReference type="OMA" id="NLMNAEI"/>
<keyword evidence="1" id="KW-0175">Coiled coil</keyword>
<dbReference type="Proteomes" id="UP000688137">
    <property type="component" value="Unassembled WGS sequence"/>
</dbReference>
<evidence type="ECO:0000313" key="3">
    <source>
        <dbReference type="Proteomes" id="UP000688137"/>
    </source>
</evidence>
<organism evidence="2 3">
    <name type="scientific">Paramecium primaurelia</name>
    <dbReference type="NCBI Taxonomy" id="5886"/>
    <lineage>
        <taxon>Eukaryota</taxon>
        <taxon>Sar</taxon>
        <taxon>Alveolata</taxon>
        <taxon>Ciliophora</taxon>
        <taxon>Intramacronucleata</taxon>
        <taxon>Oligohymenophorea</taxon>
        <taxon>Peniculida</taxon>
        <taxon>Parameciidae</taxon>
        <taxon>Paramecium</taxon>
    </lineage>
</organism>
<sequence>MDSLNSKDDKFTTMTDSAQLKSFILNKNINIKEKSKFVKIIPQNLLRISTMHQLKKQLTLTLPTDRSSNLSRENEQFNDKFLVENIEKKQQQLKHKTSRFKNLLNGRRIKTSGDHFQDYKEEYKKVVEAGYNEIEENFQFCQASLHDQRQNLMNAEIELQENQKELELLQDQISTLKEAIYLTKGQSKKSLNDILFRNRLRQNKERKLTQELLEFVNHLSIQYDYHITSLKEYLQSFKTELSEILIENEYTEKS</sequence>
<evidence type="ECO:0000256" key="1">
    <source>
        <dbReference type="SAM" id="Coils"/>
    </source>
</evidence>
<comment type="caution">
    <text evidence="2">The sequence shown here is derived from an EMBL/GenBank/DDBJ whole genome shotgun (WGS) entry which is preliminary data.</text>
</comment>
<evidence type="ECO:0000313" key="2">
    <source>
        <dbReference type="EMBL" id="CAD8051578.1"/>
    </source>
</evidence>
<reference evidence="2" key="1">
    <citation type="submission" date="2021-01" db="EMBL/GenBank/DDBJ databases">
        <authorList>
            <consortium name="Genoscope - CEA"/>
            <person name="William W."/>
        </authorList>
    </citation>
    <scope>NUCLEOTIDE SEQUENCE</scope>
</reference>
<protein>
    <submittedName>
        <fullName evidence="2">Uncharacterized protein</fullName>
    </submittedName>
</protein>
<proteinExistence type="predicted"/>
<feature type="coiled-coil region" evidence="1">
    <location>
        <begin position="145"/>
        <end position="179"/>
    </location>
</feature>
<keyword evidence="3" id="KW-1185">Reference proteome</keyword>
<name>A0A8S1K8S8_PARPR</name>
<accession>A0A8S1K8S8</accession>
<dbReference type="AlphaFoldDB" id="A0A8S1K8S8"/>